<keyword evidence="2" id="KW-0677">Repeat</keyword>
<dbReference type="GO" id="GO:0007010">
    <property type="term" value="P:cytoskeleton organization"/>
    <property type="evidence" value="ECO:0007669"/>
    <property type="project" value="TreeGrafter"/>
</dbReference>
<feature type="region of interest" description="Disordered" evidence="6">
    <location>
        <begin position="945"/>
        <end position="977"/>
    </location>
</feature>
<dbReference type="InterPro" id="IPR019775">
    <property type="entry name" value="WD40_repeat_CS"/>
</dbReference>
<evidence type="ECO:0000256" key="4">
    <source>
        <dbReference type="PROSITE-ProRule" id="PRU00035"/>
    </source>
</evidence>
<evidence type="ECO:0000256" key="3">
    <source>
        <dbReference type="ARBA" id="ARBA00023117"/>
    </source>
</evidence>
<feature type="region of interest" description="Disordered" evidence="6">
    <location>
        <begin position="440"/>
        <end position="540"/>
    </location>
</feature>
<organism evidence="8 9">
    <name type="scientific">Cetraspora pellucida</name>
    <dbReference type="NCBI Taxonomy" id="1433469"/>
    <lineage>
        <taxon>Eukaryota</taxon>
        <taxon>Fungi</taxon>
        <taxon>Fungi incertae sedis</taxon>
        <taxon>Mucoromycota</taxon>
        <taxon>Glomeromycotina</taxon>
        <taxon>Glomeromycetes</taxon>
        <taxon>Diversisporales</taxon>
        <taxon>Gigasporaceae</taxon>
        <taxon>Cetraspora</taxon>
    </lineage>
</organism>
<dbReference type="PROSITE" id="PS50014">
    <property type="entry name" value="BROMODOMAIN_2"/>
    <property type="match status" value="1"/>
</dbReference>
<reference evidence="8" key="1">
    <citation type="submission" date="2021-06" db="EMBL/GenBank/DDBJ databases">
        <authorList>
            <person name="Kallberg Y."/>
            <person name="Tangrot J."/>
            <person name="Rosling A."/>
        </authorList>
    </citation>
    <scope>NUCLEOTIDE SEQUENCE</scope>
    <source>
        <strain evidence="8">FL966</strain>
    </source>
</reference>
<feature type="repeat" description="WD" evidence="5">
    <location>
        <begin position="625"/>
        <end position="657"/>
    </location>
</feature>
<feature type="repeat" description="WD" evidence="5">
    <location>
        <begin position="716"/>
        <end position="758"/>
    </location>
</feature>
<dbReference type="OrthoDB" id="538223at2759"/>
<proteinExistence type="predicted"/>
<dbReference type="Gene3D" id="2.130.10.10">
    <property type="entry name" value="YVTN repeat-like/Quinoprotein amine dehydrogenase"/>
    <property type="match status" value="3"/>
</dbReference>
<feature type="domain" description="Bromo" evidence="7">
    <location>
        <begin position="1342"/>
        <end position="1404"/>
    </location>
</feature>
<feature type="compositionally biased region" description="Polar residues" evidence="6">
    <location>
        <begin position="492"/>
        <end position="519"/>
    </location>
</feature>
<feature type="compositionally biased region" description="Polar residues" evidence="6">
    <location>
        <begin position="440"/>
        <end position="467"/>
    </location>
</feature>
<feature type="compositionally biased region" description="Basic residues" evidence="6">
    <location>
        <begin position="1004"/>
        <end position="1019"/>
    </location>
</feature>
<dbReference type="GO" id="GO:0006357">
    <property type="term" value="P:regulation of transcription by RNA polymerase II"/>
    <property type="evidence" value="ECO:0007669"/>
    <property type="project" value="TreeGrafter"/>
</dbReference>
<evidence type="ECO:0000256" key="2">
    <source>
        <dbReference type="ARBA" id="ARBA00022737"/>
    </source>
</evidence>
<dbReference type="InterPro" id="IPR015943">
    <property type="entry name" value="WD40/YVTN_repeat-like_dom_sf"/>
</dbReference>
<evidence type="ECO:0000256" key="5">
    <source>
        <dbReference type="PROSITE-ProRule" id="PRU00221"/>
    </source>
</evidence>
<keyword evidence="3 4" id="KW-0103">Bromodomain</keyword>
<dbReference type="SMART" id="SM00320">
    <property type="entry name" value="WD40"/>
    <property type="match status" value="6"/>
</dbReference>
<keyword evidence="9" id="KW-1185">Reference proteome</keyword>
<feature type="compositionally biased region" description="Low complexity" evidence="6">
    <location>
        <begin position="468"/>
        <end position="491"/>
    </location>
</feature>
<sequence length="1415" mass="160516">MSQDSHNIIFTSHGRNKKRMKSSWSSEDEDTVHQKVEETREEKYERVQLLQTLITLQKRPDTQRAFEILKEDISRKPHLLPLRTDHKGNKHVQSFEQLMKHADDYESEFRRIYSETAKPDNPNSNKKFREAVNLTPGTIFCGQDSPLPVYYNSWKQLTTLDGHNQPTYCVIFDKTGRRVFTGSDDSLIRVWCTSTGSLLRALYGHTKAIVDMSINCKNDLLATSSNDKTVVVWSLDTYTAVHRFAMDEMATSILFSPTPIAENRYLIATSDNWHTWVCKYDDIDNSFGPTSKIKPVNAVGSNNRMKCTSFNYTGSMFAISGTDGLVRVYSTIGGTALYDHNNKKGKKAKKPFDLVEIIKQSSDPEDSDDSDDDLIGNNDDDLFADMNMDMARSLLLAGVKSFNGQSTTQFAEKEFVAPIQNRQTISSLSKHYNAIPSMSKQPVATTVPSSSGNISLESTSHSSLKNLQSSTTTQSSVTIVSQSTSSPIVQTRHVTPSRSNNKTSRPLLISSSGPMTQVARSRSRYQNSRNNASVSAPVSPGYISSAGEASDTLSVNITNRRINRNNNRRTNASAPASPGRNITSSRSINYTNNVITPATAQNGDDDDPNLMNLANYFDPVHIADLDGHTAIVNSLEFAHRSNRLLSGAEDGTARVWEYNYVFKRWTSIILDVRGSNNNTKVTSMRWSLDDTKVIIGNNYGIITIFDSENGEVRVRINAHNDKIFVLDIHPHDSRVMMSAGYDGRIVMWDITNGRSIKVWDPSNLEFLGDKFEVLDGRFRDDGEMFAVTDGRGKCHLIGIDQTCNYDKYRIRAKNGQRFFEDYTTRSVVFSEQEWTFIDNDSGLPIDPSQQTEVLSLGSVPYERQVPISLAQGRRSRLSSKRLKPDIENKKQILIEEVNKLQQGAIVKVVLNKKEVSLRRKKIQIPEEEEEDNYMDIDPLAIEEPIIPLPDDDIDPDYEPGHTDNERSDSDSDGSCNSIEIVNNISMDEYYESIGEGSDFEPRKTRSKKARAMSTRRTKRVHNDSDYEESVVRSSRKSRRKRRRVDYKDYYDSSSDEPSTPSDDIYEDESADISGADPTSPDAFRNPDDHDDVDAAILEAVGDVVDNRPEWIKSVNPKSIYIPQRGDIVAYFYKGHRTFVERSAMEFVDSKLVKDLSKKSNINALPYNRYQLNDIEFVEIRDVKWSSGPPSYATVSCVILEYTPTDDSLYPMEPGFQQTNKKIDISYFDIEGVCEFLVLYKRFVIGVNQSFEVDEKVVVRLDSTDFSGTIAKINPLDENSWCKFPTYLVQWDEEGQDPSDFFTWEIRKSGAPEVDCSQLTEDEKRVFDEVLTEFIENEEYVLFHEHVDFARYADYLDHVPYPMCLDMMLQRVRNGFYRCKQGFKSDLDQIAINAVAYNKKNSAIAKLASQMVSEIE</sequence>
<dbReference type="CDD" id="cd04369">
    <property type="entry name" value="Bromodomain"/>
    <property type="match status" value="1"/>
</dbReference>
<feature type="compositionally biased region" description="Basic and acidic residues" evidence="6">
    <location>
        <begin position="958"/>
        <end position="969"/>
    </location>
</feature>
<evidence type="ECO:0000313" key="9">
    <source>
        <dbReference type="Proteomes" id="UP000789759"/>
    </source>
</evidence>
<accession>A0A9N9INS1</accession>
<dbReference type="Proteomes" id="UP000789759">
    <property type="component" value="Unassembled WGS sequence"/>
</dbReference>
<feature type="compositionally biased region" description="Basic residues" evidence="6">
    <location>
        <begin position="1033"/>
        <end position="1044"/>
    </location>
</feature>
<dbReference type="SUPFAM" id="SSF50978">
    <property type="entry name" value="WD40 repeat-like"/>
    <property type="match status" value="1"/>
</dbReference>
<evidence type="ECO:0000256" key="6">
    <source>
        <dbReference type="SAM" id="MobiDB-lite"/>
    </source>
</evidence>
<dbReference type="InterPro" id="IPR057451">
    <property type="entry name" value="BRWD/PHIP_AD"/>
</dbReference>
<dbReference type="EMBL" id="CAJVQA010016210">
    <property type="protein sequence ID" value="CAG8741720.1"/>
    <property type="molecule type" value="Genomic_DNA"/>
</dbReference>
<dbReference type="PROSITE" id="PS50294">
    <property type="entry name" value="WD_REPEATS_REGION"/>
    <property type="match status" value="4"/>
</dbReference>
<evidence type="ECO:0000256" key="1">
    <source>
        <dbReference type="ARBA" id="ARBA00022574"/>
    </source>
</evidence>
<name>A0A9N9INS1_9GLOM</name>
<dbReference type="PANTHER" id="PTHR16266:SF17">
    <property type="entry name" value="BRWD3"/>
    <property type="match status" value="1"/>
</dbReference>
<dbReference type="InterPro" id="IPR052060">
    <property type="entry name" value="Bromo_WD_repeat"/>
</dbReference>
<dbReference type="PANTHER" id="PTHR16266">
    <property type="entry name" value="WD REPEAT DOMAIN 9"/>
    <property type="match status" value="1"/>
</dbReference>
<feature type="region of interest" description="Disordered" evidence="6">
    <location>
        <begin position="994"/>
        <end position="1089"/>
    </location>
</feature>
<feature type="compositionally biased region" description="Low complexity" evidence="6">
    <location>
        <begin position="524"/>
        <end position="533"/>
    </location>
</feature>
<feature type="region of interest" description="Disordered" evidence="6">
    <location>
        <begin position="1"/>
        <end position="42"/>
    </location>
</feature>
<gene>
    <name evidence="8" type="ORF">CPELLU_LOCUS14127</name>
</gene>
<evidence type="ECO:0000313" key="8">
    <source>
        <dbReference type="EMBL" id="CAG8741720.1"/>
    </source>
</evidence>
<dbReference type="GO" id="GO:0005634">
    <property type="term" value="C:nucleus"/>
    <property type="evidence" value="ECO:0007669"/>
    <property type="project" value="TreeGrafter"/>
</dbReference>
<feature type="compositionally biased region" description="Basic and acidic residues" evidence="6">
    <location>
        <begin position="31"/>
        <end position="42"/>
    </location>
</feature>
<dbReference type="SUPFAM" id="SSF47370">
    <property type="entry name" value="Bromodomain"/>
    <property type="match status" value="1"/>
</dbReference>
<dbReference type="InterPro" id="IPR024977">
    <property type="entry name" value="Apc4-like_WD40_dom"/>
</dbReference>
<dbReference type="GO" id="GO:0008360">
    <property type="term" value="P:regulation of cell shape"/>
    <property type="evidence" value="ECO:0007669"/>
    <property type="project" value="TreeGrafter"/>
</dbReference>
<dbReference type="Pfam" id="PF25313">
    <property type="entry name" value="BRWD_AD"/>
    <property type="match status" value="1"/>
</dbReference>
<dbReference type="InterPro" id="IPR036322">
    <property type="entry name" value="WD40_repeat_dom_sf"/>
</dbReference>
<dbReference type="InterPro" id="IPR001680">
    <property type="entry name" value="WD40_rpt"/>
</dbReference>
<dbReference type="InterPro" id="IPR001487">
    <property type="entry name" value="Bromodomain"/>
</dbReference>
<dbReference type="GO" id="GO:0006325">
    <property type="term" value="P:chromatin organization"/>
    <property type="evidence" value="ECO:0007669"/>
    <property type="project" value="UniProtKB-ARBA"/>
</dbReference>
<evidence type="ECO:0000259" key="7">
    <source>
        <dbReference type="PROSITE" id="PS50014"/>
    </source>
</evidence>
<keyword evidence="1 5" id="KW-0853">WD repeat</keyword>
<dbReference type="PROSITE" id="PS50082">
    <property type="entry name" value="WD_REPEATS_2"/>
    <property type="match status" value="4"/>
</dbReference>
<dbReference type="Pfam" id="PF12894">
    <property type="entry name" value="ANAPC4_WD40"/>
    <property type="match status" value="1"/>
</dbReference>
<protein>
    <submittedName>
        <fullName evidence="8">1006_t:CDS:1</fullName>
    </submittedName>
</protein>
<dbReference type="PROSITE" id="PS00678">
    <property type="entry name" value="WD_REPEATS_1"/>
    <property type="match status" value="1"/>
</dbReference>
<feature type="region of interest" description="Disordered" evidence="6">
    <location>
        <begin position="555"/>
        <end position="585"/>
    </location>
</feature>
<feature type="repeat" description="WD" evidence="5">
    <location>
        <begin position="160"/>
        <end position="201"/>
    </location>
</feature>
<feature type="non-terminal residue" evidence="8">
    <location>
        <position position="1"/>
    </location>
</feature>
<feature type="repeat" description="WD" evidence="5">
    <location>
        <begin position="202"/>
        <end position="243"/>
    </location>
</feature>
<dbReference type="Pfam" id="PF00439">
    <property type="entry name" value="Bromodomain"/>
    <property type="match status" value="1"/>
</dbReference>
<dbReference type="Gene3D" id="1.20.920.10">
    <property type="entry name" value="Bromodomain-like"/>
    <property type="match status" value="1"/>
</dbReference>
<feature type="compositionally biased region" description="Polar residues" evidence="6">
    <location>
        <begin position="1"/>
        <end position="10"/>
    </location>
</feature>
<dbReference type="SMART" id="SM00297">
    <property type="entry name" value="BROMO"/>
    <property type="match status" value="1"/>
</dbReference>
<comment type="caution">
    <text evidence="8">The sequence shown here is derived from an EMBL/GenBank/DDBJ whole genome shotgun (WGS) entry which is preliminary data.</text>
</comment>
<dbReference type="InterPro" id="IPR036427">
    <property type="entry name" value="Bromodomain-like_sf"/>
</dbReference>
<dbReference type="Pfam" id="PF00400">
    <property type="entry name" value="WD40"/>
    <property type="match status" value="3"/>
</dbReference>